<reference evidence="8" key="2">
    <citation type="submission" date="2023-06" db="EMBL/GenBank/DDBJ databases">
        <authorList>
            <consortium name="Lawrence Berkeley National Laboratory"/>
            <person name="Haridas S."/>
            <person name="Hensen N."/>
            <person name="Bonometti L."/>
            <person name="Westerberg I."/>
            <person name="Brannstrom I.O."/>
            <person name="Guillou S."/>
            <person name="Cros-Aarteil S."/>
            <person name="Calhoun S."/>
            <person name="Kuo A."/>
            <person name="Mondo S."/>
            <person name="Pangilinan J."/>
            <person name="Riley R."/>
            <person name="Labutti K."/>
            <person name="Andreopoulos B."/>
            <person name="Lipzen A."/>
            <person name="Chen C."/>
            <person name="Yanf M."/>
            <person name="Daum C."/>
            <person name="Ng V."/>
            <person name="Clum A."/>
            <person name="Steindorff A."/>
            <person name="Ohm R."/>
            <person name="Martin F."/>
            <person name="Silar P."/>
            <person name="Natvig D."/>
            <person name="Lalanne C."/>
            <person name="Gautier V."/>
            <person name="Ament-Velasquez S.L."/>
            <person name="Kruys A."/>
            <person name="Hutchinson M.I."/>
            <person name="Powell A.J."/>
            <person name="Barry K."/>
            <person name="Miller A.N."/>
            <person name="Grigoriev I.V."/>
            <person name="Debuchy R."/>
            <person name="Gladieux P."/>
            <person name="Thoren M.H."/>
            <person name="Johannesson H."/>
        </authorList>
    </citation>
    <scope>NUCLEOTIDE SEQUENCE</scope>
    <source>
        <strain evidence="8">SMH4131-1</strain>
    </source>
</reference>
<dbReference type="GO" id="GO:0071944">
    <property type="term" value="C:cell periphery"/>
    <property type="evidence" value="ECO:0007669"/>
    <property type="project" value="UniProtKB-ARBA"/>
</dbReference>
<evidence type="ECO:0000256" key="2">
    <source>
        <dbReference type="ARBA" id="ARBA00022692"/>
    </source>
</evidence>
<dbReference type="EMBL" id="JAUEPO010000003">
    <property type="protein sequence ID" value="KAK3328139.1"/>
    <property type="molecule type" value="Genomic_DNA"/>
</dbReference>
<dbReference type="GO" id="GO:0016020">
    <property type="term" value="C:membrane"/>
    <property type="evidence" value="ECO:0007669"/>
    <property type="project" value="UniProtKB-SubCell"/>
</dbReference>
<gene>
    <name evidence="8" type="ORF">B0T19DRAFT_183690</name>
</gene>
<dbReference type="PANTHER" id="PTHR15549">
    <property type="entry name" value="PAIRED IMMUNOGLOBULIN-LIKE TYPE 2 RECEPTOR"/>
    <property type="match status" value="1"/>
</dbReference>
<dbReference type="Proteomes" id="UP001286456">
    <property type="component" value="Unassembled WGS sequence"/>
</dbReference>
<feature type="region of interest" description="Disordered" evidence="5">
    <location>
        <begin position="203"/>
        <end position="239"/>
    </location>
</feature>
<feature type="chain" id="PRO_5041988783" evidence="7">
    <location>
        <begin position="18"/>
        <end position="434"/>
    </location>
</feature>
<keyword evidence="9" id="KW-1185">Reference proteome</keyword>
<reference evidence="8" key="1">
    <citation type="journal article" date="2023" name="Mol. Phylogenet. Evol.">
        <title>Genome-scale phylogeny and comparative genomics of the fungal order Sordariales.</title>
        <authorList>
            <person name="Hensen N."/>
            <person name="Bonometti L."/>
            <person name="Westerberg I."/>
            <person name="Brannstrom I.O."/>
            <person name="Guillou S."/>
            <person name="Cros-Aarteil S."/>
            <person name="Calhoun S."/>
            <person name="Haridas S."/>
            <person name="Kuo A."/>
            <person name="Mondo S."/>
            <person name="Pangilinan J."/>
            <person name="Riley R."/>
            <person name="LaButti K."/>
            <person name="Andreopoulos B."/>
            <person name="Lipzen A."/>
            <person name="Chen C."/>
            <person name="Yan M."/>
            <person name="Daum C."/>
            <person name="Ng V."/>
            <person name="Clum A."/>
            <person name="Steindorff A."/>
            <person name="Ohm R.A."/>
            <person name="Martin F."/>
            <person name="Silar P."/>
            <person name="Natvig D.O."/>
            <person name="Lalanne C."/>
            <person name="Gautier V."/>
            <person name="Ament-Velasquez S.L."/>
            <person name="Kruys A."/>
            <person name="Hutchinson M.I."/>
            <person name="Powell A.J."/>
            <person name="Barry K."/>
            <person name="Miller A.N."/>
            <person name="Grigoriev I.V."/>
            <person name="Debuchy R."/>
            <person name="Gladieux P."/>
            <person name="Hiltunen Thoren M."/>
            <person name="Johannesson H."/>
        </authorList>
    </citation>
    <scope>NUCLEOTIDE SEQUENCE</scope>
    <source>
        <strain evidence="8">SMH4131-1</strain>
    </source>
</reference>
<feature type="signal peptide" evidence="7">
    <location>
        <begin position="1"/>
        <end position="17"/>
    </location>
</feature>
<organism evidence="8 9">
    <name type="scientific">Cercophora scortea</name>
    <dbReference type="NCBI Taxonomy" id="314031"/>
    <lineage>
        <taxon>Eukaryota</taxon>
        <taxon>Fungi</taxon>
        <taxon>Dikarya</taxon>
        <taxon>Ascomycota</taxon>
        <taxon>Pezizomycotina</taxon>
        <taxon>Sordariomycetes</taxon>
        <taxon>Sordariomycetidae</taxon>
        <taxon>Sordariales</taxon>
        <taxon>Lasiosphaeriaceae</taxon>
        <taxon>Cercophora</taxon>
    </lineage>
</organism>
<evidence type="ECO:0000313" key="8">
    <source>
        <dbReference type="EMBL" id="KAK3328139.1"/>
    </source>
</evidence>
<comment type="subcellular location">
    <subcellularLocation>
        <location evidence="1">Membrane</location>
        <topology evidence="1">Single-pass membrane protein</topology>
    </subcellularLocation>
</comment>
<feature type="compositionally biased region" description="Low complexity" evidence="5">
    <location>
        <begin position="203"/>
        <end position="221"/>
    </location>
</feature>
<feature type="compositionally biased region" description="Basic and acidic residues" evidence="5">
    <location>
        <begin position="35"/>
        <end position="46"/>
    </location>
</feature>
<keyword evidence="2 6" id="KW-0812">Transmembrane</keyword>
<name>A0AAE0INA6_9PEZI</name>
<evidence type="ECO:0000313" key="9">
    <source>
        <dbReference type="Proteomes" id="UP001286456"/>
    </source>
</evidence>
<dbReference type="AlphaFoldDB" id="A0AAE0INA6"/>
<keyword evidence="4 6" id="KW-0472">Membrane</keyword>
<dbReference type="PANTHER" id="PTHR15549:SF26">
    <property type="entry name" value="AXIAL BUDDING PATTERN PROTEIN 2-RELATED"/>
    <property type="match status" value="1"/>
</dbReference>
<feature type="transmembrane region" description="Helical" evidence="6">
    <location>
        <begin position="243"/>
        <end position="269"/>
    </location>
</feature>
<evidence type="ECO:0000256" key="3">
    <source>
        <dbReference type="ARBA" id="ARBA00022989"/>
    </source>
</evidence>
<protein>
    <submittedName>
        <fullName evidence="8">Uncharacterized protein</fullName>
    </submittedName>
</protein>
<feature type="region of interest" description="Disordered" evidence="5">
    <location>
        <begin position="26"/>
        <end position="62"/>
    </location>
</feature>
<proteinExistence type="predicted"/>
<keyword evidence="3 6" id="KW-1133">Transmembrane helix</keyword>
<feature type="compositionally biased region" description="Polar residues" evidence="5">
    <location>
        <begin position="53"/>
        <end position="62"/>
    </location>
</feature>
<evidence type="ECO:0000256" key="7">
    <source>
        <dbReference type="SAM" id="SignalP"/>
    </source>
</evidence>
<evidence type="ECO:0000256" key="1">
    <source>
        <dbReference type="ARBA" id="ARBA00004167"/>
    </source>
</evidence>
<sequence>MRSSALLLVASSCLASARWVKWTGGQDQSGTTAWRPKETGPSKVDHGVGFTPKPTQAPGSTSDAKAVLDLLKRQDGARRRQDTGTWLNSETCGYYSGTSSSALTCESNYHCATDSHDVVACISGTDQPFYTVCLDYQAYQKGACGSDIGSKTGCCTSSEYGACGTFLWAGQQPKSMYWCFSSPKIVNMIDEPQYVLDAFTSSTTSTSSSSSTSSTTSATTAPADNSNGGGNNNSNNSSSSSNLGAIVGGVVGGVAGVALILGIIAYLIIRNKNKPAAATQTYSAVAPNDPTTPAAPQSYAYPQQTTPQMMQNAATYPAMLKDPSGVTVVQQQQQPYDPTKMSYYDPAKPQGLSPASQYDAYAAPYVAAGQPVPVPNVAAPPPHHPLSAPVPGAAAPMAPYNQHHHVMSELDSQNFATGLSANPAEMGINSPRPR</sequence>
<evidence type="ECO:0000256" key="5">
    <source>
        <dbReference type="SAM" id="MobiDB-lite"/>
    </source>
</evidence>
<evidence type="ECO:0000256" key="6">
    <source>
        <dbReference type="SAM" id="Phobius"/>
    </source>
</evidence>
<evidence type="ECO:0000256" key="4">
    <source>
        <dbReference type="ARBA" id="ARBA00023136"/>
    </source>
</evidence>
<accession>A0AAE0INA6</accession>
<dbReference type="InterPro" id="IPR051694">
    <property type="entry name" value="Immunoregulatory_rcpt-like"/>
</dbReference>
<comment type="caution">
    <text evidence="8">The sequence shown here is derived from an EMBL/GenBank/DDBJ whole genome shotgun (WGS) entry which is preliminary data.</text>
</comment>
<keyword evidence="7" id="KW-0732">Signal</keyword>